<dbReference type="EMBL" id="BAAAHH010000020">
    <property type="protein sequence ID" value="GAA0957872.1"/>
    <property type="molecule type" value="Genomic_DNA"/>
</dbReference>
<keyword evidence="1 2" id="KW-0238">DNA-binding</keyword>
<evidence type="ECO:0000256" key="1">
    <source>
        <dbReference type="ARBA" id="ARBA00023125"/>
    </source>
</evidence>
<feature type="domain" description="HTH tetR-type" evidence="3">
    <location>
        <begin position="18"/>
        <end position="78"/>
    </location>
</feature>
<dbReference type="RefSeq" id="WP_344242950.1">
    <property type="nucleotide sequence ID" value="NZ_BAAAHH010000020.1"/>
</dbReference>
<dbReference type="PROSITE" id="PS50977">
    <property type="entry name" value="HTH_TETR_2"/>
    <property type="match status" value="1"/>
</dbReference>
<evidence type="ECO:0000256" key="2">
    <source>
        <dbReference type="PROSITE-ProRule" id="PRU00335"/>
    </source>
</evidence>
<dbReference type="PANTHER" id="PTHR30055">
    <property type="entry name" value="HTH-TYPE TRANSCRIPTIONAL REGULATOR RUTR"/>
    <property type="match status" value="1"/>
</dbReference>
<proteinExistence type="predicted"/>
<keyword evidence="5" id="KW-1185">Reference proteome</keyword>
<reference evidence="5" key="1">
    <citation type="journal article" date="2019" name="Int. J. Syst. Evol. Microbiol.">
        <title>The Global Catalogue of Microorganisms (GCM) 10K type strain sequencing project: providing services to taxonomists for standard genome sequencing and annotation.</title>
        <authorList>
            <consortium name="The Broad Institute Genomics Platform"/>
            <consortium name="The Broad Institute Genome Sequencing Center for Infectious Disease"/>
            <person name="Wu L."/>
            <person name="Ma J."/>
        </authorList>
    </citation>
    <scope>NUCLEOTIDE SEQUENCE [LARGE SCALE GENOMIC DNA]</scope>
    <source>
        <strain evidence="5">JCM 10696</strain>
    </source>
</reference>
<gene>
    <name evidence="4" type="ORF">GCM10009550_45720</name>
</gene>
<evidence type="ECO:0000313" key="4">
    <source>
        <dbReference type="EMBL" id="GAA0957872.1"/>
    </source>
</evidence>
<protein>
    <recommendedName>
        <fullName evidence="3">HTH tetR-type domain-containing protein</fullName>
    </recommendedName>
</protein>
<dbReference type="Proteomes" id="UP001500665">
    <property type="component" value="Unassembled WGS sequence"/>
</dbReference>
<dbReference type="InterPro" id="IPR009057">
    <property type="entry name" value="Homeodomain-like_sf"/>
</dbReference>
<dbReference type="Gene3D" id="1.10.357.10">
    <property type="entry name" value="Tetracycline Repressor, domain 2"/>
    <property type="match status" value="1"/>
</dbReference>
<organism evidence="4 5">
    <name type="scientific">Actinocorallia libanotica</name>
    <dbReference type="NCBI Taxonomy" id="46162"/>
    <lineage>
        <taxon>Bacteria</taxon>
        <taxon>Bacillati</taxon>
        <taxon>Actinomycetota</taxon>
        <taxon>Actinomycetes</taxon>
        <taxon>Streptosporangiales</taxon>
        <taxon>Thermomonosporaceae</taxon>
        <taxon>Actinocorallia</taxon>
    </lineage>
</organism>
<comment type="caution">
    <text evidence="4">The sequence shown here is derived from an EMBL/GenBank/DDBJ whole genome shotgun (WGS) entry which is preliminary data.</text>
</comment>
<accession>A0ABP4BZG8</accession>
<dbReference type="PANTHER" id="PTHR30055:SF242">
    <property type="entry name" value="HTH-TYPE TRANSCRIPTIONAL REPRESSOR KSTR"/>
    <property type="match status" value="1"/>
</dbReference>
<evidence type="ECO:0000313" key="5">
    <source>
        <dbReference type="Proteomes" id="UP001500665"/>
    </source>
</evidence>
<feature type="DNA-binding region" description="H-T-H motif" evidence="2">
    <location>
        <begin position="41"/>
        <end position="60"/>
    </location>
</feature>
<name>A0ABP4BZG8_9ACTN</name>
<sequence length="221" mass="24463">MSHDFFRATVETMTPNQLARRRRLTEAVIEIVSAAGPENLQMREVSERSGVALGTAYRYFASKDHLLAAAWADWHRRLTDKVMGEVDRRAAGRAPAGASGASAADEVCERVLAFVLREMRAFQHNPNFARLVVYLESRSDPYVSETLVELGEENQRVMAALMDGLPEEVARPARTAIGSTLAVGLTFWTTGRITVAEAIRNLEEVTRLVLADRRPPAAPKD</sequence>
<evidence type="ECO:0000259" key="3">
    <source>
        <dbReference type="PROSITE" id="PS50977"/>
    </source>
</evidence>
<dbReference type="InterPro" id="IPR050109">
    <property type="entry name" value="HTH-type_TetR-like_transc_reg"/>
</dbReference>
<dbReference type="SUPFAM" id="SSF46689">
    <property type="entry name" value="Homeodomain-like"/>
    <property type="match status" value="1"/>
</dbReference>
<dbReference type="InterPro" id="IPR001647">
    <property type="entry name" value="HTH_TetR"/>
</dbReference>
<dbReference type="Pfam" id="PF00440">
    <property type="entry name" value="TetR_N"/>
    <property type="match status" value="1"/>
</dbReference>